<feature type="transmembrane region" description="Helical" evidence="9">
    <location>
        <begin position="90"/>
        <end position="114"/>
    </location>
</feature>
<accession>A0A814FJA9</accession>
<evidence type="ECO:0000256" key="3">
    <source>
        <dbReference type="ARBA" id="ARBA00022448"/>
    </source>
</evidence>
<dbReference type="GO" id="GO:0005385">
    <property type="term" value="F:zinc ion transmembrane transporter activity"/>
    <property type="evidence" value="ECO:0007669"/>
    <property type="project" value="TreeGrafter"/>
</dbReference>
<feature type="transmembrane region" description="Helical" evidence="9">
    <location>
        <begin position="59"/>
        <end position="78"/>
    </location>
</feature>
<keyword evidence="14" id="KW-1185">Reference proteome</keyword>
<dbReference type="Proteomes" id="UP000663829">
    <property type="component" value="Unassembled WGS sequence"/>
</dbReference>
<evidence type="ECO:0000256" key="6">
    <source>
        <dbReference type="ARBA" id="ARBA00022989"/>
    </source>
</evidence>
<keyword evidence="4 9" id="KW-0812">Transmembrane</keyword>
<feature type="compositionally biased region" description="Basic and acidic residues" evidence="8">
    <location>
        <begin position="188"/>
        <end position="243"/>
    </location>
</feature>
<evidence type="ECO:0000256" key="9">
    <source>
        <dbReference type="SAM" id="Phobius"/>
    </source>
</evidence>
<name>A0A814FJA9_9BILA</name>
<evidence type="ECO:0000256" key="2">
    <source>
        <dbReference type="ARBA" id="ARBA00008873"/>
    </source>
</evidence>
<evidence type="ECO:0000256" key="1">
    <source>
        <dbReference type="ARBA" id="ARBA00004141"/>
    </source>
</evidence>
<evidence type="ECO:0000259" key="11">
    <source>
        <dbReference type="Pfam" id="PF16916"/>
    </source>
</evidence>
<dbReference type="InterPro" id="IPR027470">
    <property type="entry name" value="Cation_efflux_CTD"/>
</dbReference>
<dbReference type="InterPro" id="IPR058533">
    <property type="entry name" value="Cation_efflux_TM"/>
</dbReference>
<evidence type="ECO:0000313" key="12">
    <source>
        <dbReference type="EMBL" id="CAF0983605.1"/>
    </source>
</evidence>
<organism evidence="12 14">
    <name type="scientific">Didymodactylos carnosus</name>
    <dbReference type="NCBI Taxonomy" id="1234261"/>
    <lineage>
        <taxon>Eukaryota</taxon>
        <taxon>Metazoa</taxon>
        <taxon>Spiralia</taxon>
        <taxon>Gnathifera</taxon>
        <taxon>Rotifera</taxon>
        <taxon>Eurotatoria</taxon>
        <taxon>Bdelloidea</taxon>
        <taxon>Philodinida</taxon>
        <taxon>Philodinidae</taxon>
        <taxon>Didymodactylos</taxon>
    </lineage>
</organism>
<keyword evidence="3" id="KW-0813">Transport</keyword>
<feature type="region of interest" description="Disordered" evidence="8">
    <location>
        <begin position="516"/>
        <end position="575"/>
    </location>
</feature>
<dbReference type="OrthoDB" id="29444at2759"/>
<feature type="compositionally biased region" description="Basic and acidic residues" evidence="8">
    <location>
        <begin position="544"/>
        <end position="555"/>
    </location>
</feature>
<dbReference type="InterPro" id="IPR002524">
    <property type="entry name" value="Cation_efflux"/>
</dbReference>
<evidence type="ECO:0000313" key="14">
    <source>
        <dbReference type="Proteomes" id="UP000663829"/>
    </source>
</evidence>
<dbReference type="GO" id="GO:0010312">
    <property type="term" value="P:detoxification of zinc ion"/>
    <property type="evidence" value="ECO:0007669"/>
    <property type="project" value="TreeGrafter"/>
</dbReference>
<feature type="domain" description="Cation efflux protein cytoplasmic" evidence="11">
    <location>
        <begin position="414"/>
        <end position="462"/>
    </location>
</feature>
<keyword evidence="5" id="KW-0862">Zinc</keyword>
<keyword evidence="7 9" id="KW-0472">Membrane</keyword>
<dbReference type="InterPro" id="IPR027469">
    <property type="entry name" value="Cation_efflux_TMD_sf"/>
</dbReference>
<dbReference type="PANTHER" id="PTHR45820:SF4">
    <property type="entry name" value="ZINC TRANSPORTER 63C, ISOFORM F"/>
    <property type="match status" value="1"/>
</dbReference>
<feature type="transmembrane region" description="Helical" evidence="9">
    <location>
        <begin position="375"/>
        <end position="392"/>
    </location>
</feature>
<evidence type="ECO:0000313" key="13">
    <source>
        <dbReference type="EMBL" id="CAF3755974.1"/>
    </source>
</evidence>
<keyword evidence="6 9" id="KW-1133">Transmembrane helix</keyword>
<dbReference type="NCBIfam" id="TIGR01297">
    <property type="entry name" value="CDF"/>
    <property type="match status" value="1"/>
</dbReference>
<gene>
    <name evidence="12" type="ORF">GPM918_LOCUS12881</name>
    <name evidence="13" type="ORF">SRO942_LOCUS12881</name>
</gene>
<feature type="transmembrane region" description="Helical" evidence="9">
    <location>
        <begin position="126"/>
        <end position="150"/>
    </location>
</feature>
<feature type="transmembrane region" description="Helical" evidence="9">
    <location>
        <begin position="334"/>
        <end position="355"/>
    </location>
</feature>
<feature type="region of interest" description="Disordered" evidence="8">
    <location>
        <begin position="159"/>
        <end position="262"/>
    </location>
</feature>
<evidence type="ECO:0008006" key="15">
    <source>
        <dbReference type="Google" id="ProtNLM"/>
    </source>
</evidence>
<proteinExistence type="inferred from homology"/>
<dbReference type="EMBL" id="CAJOBC010002875">
    <property type="protein sequence ID" value="CAF3755974.1"/>
    <property type="molecule type" value="Genomic_DNA"/>
</dbReference>
<comment type="subcellular location">
    <subcellularLocation>
        <location evidence="1">Membrane</location>
        <topology evidence="1">Multi-pass membrane protein</topology>
    </subcellularLocation>
</comment>
<dbReference type="Proteomes" id="UP000681722">
    <property type="component" value="Unassembled WGS sequence"/>
</dbReference>
<dbReference type="GO" id="GO:0016020">
    <property type="term" value="C:membrane"/>
    <property type="evidence" value="ECO:0007669"/>
    <property type="project" value="UniProtKB-SubCell"/>
</dbReference>
<evidence type="ECO:0000256" key="8">
    <source>
        <dbReference type="SAM" id="MobiDB-lite"/>
    </source>
</evidence>
<protein>
    <recommendedName>
        <fullName evidence="15">Zinc transporter 1</fullName>
    </recommendedName>
</protein>
<dbReference type="Gene3D" id="1.20.1510.10">
    <property type="entry name" value="Cation efflux protein transmembrane domain"/>
    <property type="match status" value="2"/>
</dbReference>
<sequence length="575" mass="64056">MAAKVEQAPLNRHQMTVKTRWYSTKTFRLCCMLSLTFSYFIVELVVGNITNSVALVADAFHMLSDVLSLLIALFAVRVSKRRSDINTYGWVRAEVVGANVNTVFLLALCLTIVLDSVKRYIAPESIVKVDLLLIVGSVGLGINIIGLFLFQGFHGHSHGGGGGGHSHGVDKKHGHSHDKPGHSHKKVDKKEAENHENHSHEHCHDHGDHAHNHGDHAHNHVDHAHNHVDHAHGHAHNHVDPAESKNNTSTPRSPNTRVSIDKHTDILERLNSTEFKRHSTRALEEVISDVVTNTHPHQLSTNRSPSPPVSDDFSVVENVTTRRKKEASLNMHGVFLHVLADALGSVVVIISALLIKFVPHDINDTKHWTVYIDPTLSVIIVIVITLSTVPLFKETSYILLQTVPNHIEVTELKRKLLEEVPEVDGIHELHVWRLTGEKIIASAHLNRKTLSDYMKVADKVKHFFHGMGIHSTTFQIEYEENPNEQNRSSECLLRCKDDACDTQMCCTKTSLAASSSNDVSVEDLKQQTNKSIVPNQIVASHTSSPHEHSKTEKQNTGENVTLNLYEDPSGENESL</sequence>
<dbReference type="PANTHER" id="PTHR45820">
    <property type="entry name" value="FI23527P1"/>
    <property type="match status" value="1"/>
</dbReference>
<dbReference type="Pfam" id="PF16916">
    <property type="entry name" value="ZT_dimer"/>
    <property type="match status" value="1"/>
</dbReference>
<comment type="similarity">
    <text evidence="2">Belongs to the cation diffusion facilitator (CDF) transporter (TC 2.A.4) family. SLC30A subfamily.</text>
</comment>
<evidence type="ECO:0000256" key="7">
    <source>
        <dbReference type="ARBA" id="ARBA00023136"/>
    </source>
</evidence>
<dbReference type="AlphaFoldDB" id="A0A814FJA9"/>
<feature type="compositionally biased region" description="Polar residues" evidence="8">
    <location>
        <begin position="244"/>
        <end position="258"/>
    </location>
</feature>
<feature type="compositionally biased region" description="Polar residues" evidence="8">
    <location>
        <begin position="526"/>
        <end position="543"/>
    </location>
</feature>
<feature type="domain" description="Cation efflux protein transmembrane" evidence="10">
    <location>
        <begin position="324"/>
        <end position="400"/>
    </location>
</feature>
<dbReference type="SUPFAM" id="SSF161111">
    <property type="entry name" value="Cation efflux protein transmembrane domain-like"/>
    <property type="match status" value="1"/>
</dbReference>
<dbReference type="EMBL" id="CAJNOQ010002875">
    <property type="protein sequence ID" value="CAF0983605.1"/>
    <property type="molecule type" value="Genomic_DNA"/>
</dbReference>
<evidence type="ECO:0000259" key="10">
    <source>
        <dbReference type="Pfam" id="PF01545"/>
    </source>
</evidence>
<evidence type="ECO:0000256" key="4">
    <source>
        <dbReference type="ARBA" id="ARBA00022692"/>
    </source>
</evidence>
<feature type="transmembrane region" description="Helical" evidence="9">
    <location>
        <begin position="27"/>
        <end position="47"/>
    </location>
</feature>
<feature type="region of interest" description="Disordered" evidence="8">
    <location>
        <begin position="293"/>
        <end position="313"/>
    </location>
</feature>
<dbReference type="Pfam" id="PF01545">
    <property type="entry name" value="Cation_efflux"/>
    <property type="match status" value="2"/>
</dbReference>
<feature type="compositionally biased region" description="Polar residues" evidence="8">
    <location>
        <begin position="293"/>
        <end position="303"/>
    </location>
</feature>
<dbReference type="GO" id="GO:0006882">
    <property type="term" value="P:intracellular zinc ion homeostasis"/>
    <property type="evidence" value="ECO:0007669"/>
    <property type="project" value="TreeGrafter"/>
</dbReference>
<feature type="compositionally biased region" description="Basic and acidic residues" evidence="8">
    <location>
        <begin position="167"/>
        <end position="181"/>
    </location>
</feature>
<comment type="caution">
    <text evidence="12">The sequence shown here is derived from an EMBL/GenBank/DDBJ whole genome shotgun (WGS) entry which is preliminary data.</text>
</comment>
<feature type="domain" description="Cation efflux protein transmembrane" evidence="10">
    <location>
        <begin position="32"/>
        <end position="151"/>
    </location>
</feature>
<evidence type="ECO:0000256" key="5">
    <source>
        <dbReference type="ARBA" id="ARBA00022833"/>
    </source>
</evidence>
<reference evidence="12" key="1">
    <citation type="submission" date="2021-02" db="EMBL/GenBank/DDBJ databases">
        <authorList>
            <person name="Nowell W R."/>
        </authorList>
    </citation>
    <scope>NUCLEOTIDE SEQUENCE</scope>
</reference>